<evidence type="ECO:0000313" key="2">
    <source>
        <dbReference type="EMBL" id="KAJ9491326.1"/>
    </source>
</evidence>
<name>A0AAI9TQ33_PENTH</name>
<dbReference type="Proteomes" id="UP001227192">
    <property type="component" value="Unassembled WGS sequence"/>
</dbReference>
<keyword evidence="1" id="KW-1133">Transmembrane helix</keyword>
<gene>
    <name evidence="2" type="ORF">VN97_g1935</name>
</gene>
<reference evidence="2" key="2">
    <citation type="journal article" date="2016" name="Fungal Biol.">
        <title>Ochratoxin A production by Penicillium thymicola.</title>
        <authorList>
            <person name="Nguyen H.D.T."/>
            <person name="McMullin D.R."/>
            <person name="Ponomareva E."/>
            <person name="Riley R."/>
            <person name="Pomraning K.R."/>
            <person name="Baker S.E."/>
            <person name="Seifert K.A."/>
        </authorList>
    </citation>
    <scope>NUCLEOTIDE SEQUENCE</scope>
    <source>
        <strain evidence="2">DAOM 180753</strain>
    </source>
</reference>
<evidence type="ECO:0000256" key="1">
    <source>
        <dbReference type="SAM" id="Phobius"/>
    </source>
</evidence>
<keyword evidence="1" id="KW-0472">Membrane</keyword>
<evidence type="ECO:0000313" key="3">
    <source>
        <dbReference type="Proteomes" id="UP001227192"/>
    </source>
</evidence>
<accession>A0AAI9TQ33</accession>
<comment type="caution">
    <text evidence="2">The sequence shown here is derived from an EMBL/GenBank/DDBJ whole genome shotgun (WGS) entry which is preliminary data.</text>
</comment>
<dbReference type="EMBL" id="LACB01000035">
    <property type="protein sequence ID" value="KAJ9491326.1"/>
    <property type="molecule type" value="Genomic_DNA"/>
</dbReference>
<dbReference type="AlphaFoldDB" id="A0AAI9TQ33"/>
<proteinExistence type="predicted"/>
<keyword evidence="1" id="KW-0812">Transmembrane</keyword>
<sequence>MKNFYENILGKRNIFDAQVTAEYSVTYMGYSQGGRNDDKPSLRVRNSRQRLAVLGVHPWCVAQKFDLEQVWLIVDLPTRPGVSAFTTTLTLIFNQHPATQASRMTGLLRRSKGLIHLDMLGLLFLMLLGAQAYLET</sequence>
<feature type="transmembrane region" description="Helical" evidence="1">
    <location>
        <begin position="113"/>
        <end position="134"/>
    </location>
</feature>
<keyword evidence="3" id="KW-1185">Reference proteome</keyword>
<protein>
    <submittedName>
        <fullName evidence="2">Uncharacterized protein</fullName>
    </submittedName>
</protein>
<reference evidence="2" key="1">
    <citation type="submission" date="2015-06" db="EMBL/GenBank/DDBJ databases">
        <authorList>
            <person name="Nguyen H."/>
        </authorList>
    </citation>
    <scope>NUCLEOTIDE SEQUENCE</scope>
    <source>
        <strain evidence="2">DAOM 180753</strain>
    </source>
</reference>
<organism evidence="2 3">
    <name type="scientific">Penicillium thymicola</name>
    <dbReference type="NCBI Taxonomy" id="293382"/>
    <lineage>
        <taxon>Eukaryota</taxon>
        <taxon>Fungi</taxon>
        <taxon>Dikarya</taxon>
        <taxon>Ascomycota</taxon>
        <taxon>Pezizomycotina</taxon>
        <taxon>Eurotiomycetes</taxon>
        <taxon>Eurotiomycetidae</taxon>
        <taxon>Eurotiales</taxon>
        <taxon>Aspergillaceae</taxon>
        <taxon>Penicillium</taxon>
    </lineage>
</organism>